<feature type="compositionally biased region" description="Basic and acidic residues" evidence="9">
    <location>
        <begin position="451"/>
        <end position="460"/>
    </location>
</feature>
<evidence type="ECO:0000313" key="10">
    <source>
        <dbReference type="EMBL" id="CAK5280335.1"/>
    </source>
</evidence>
<accession>A0AAD2HRH4</accession>
<comment type="subcellular location">
    <subcellularLocation>
        <location evidence="1">Nucleus</location>
    </subcellularLocation>
</comment>
<sequence>MSRDVTQRFSKFLPPLMSFAIPSLVPQDLRLIQDILGVQTAPPRPPAKPLSDDSDIDSSGSDTDSENESEDEIQADLIKTEDVGDDPLKLAATSVSSNELTAGSVQQPTATSTEGSTTAIVQPIVPSENDSVPAKISPPVPVEETRSLSQALPVSASESEDSSDSDSDSDSDDSVKSAQRAGDNTVGEDEEEASVPAGTMSYFQTKNEKVEEDIVVPDVSQVEEDEALEHIGEVMSIIGQVVIVKGRANDIIHRSSAKALDSETLLVFEDRKVLGYVFETFGPTAQPLYQVKFNTSYPLDKEKVQVSRQVFHVPRRSNFVFVEALKRLKGSDASNMHDEEPAADELEFSDDEAEAAYKSSLKRKRESRANSVVSSRQPSPSPTLMRDQDLAAFDRNPYGAHSVYDADFGAGPSRPAPIPYDEDPYSDVYDQPPPGSSTLSASSTLSSRPPSRAEREDGRPIRQRGRTRGSRGRRERGRNGNGGDRQAFRDRPSKYQDGDRPFEPQQYTQPPPRPLSPTSMAIARATGQMPDGSNFQTGGWNQQAPQWSGYSPSPGPGPGFVQPHINPRFAQAFGMAYSHPGSFQQPYYPMQNTAWTGAEEWTVHGTDESNT</sequence>
<dbReference type="GO" id="GO:0001522">
    <property type="term" value="P:pseudouridine synthesis"/>
    <property type="evidence" value="ECO:0007669"/>
    <property type="project" value="InterPro"/>
</dbReference>
<gene>
    <name evidence="10" type="ORF">MYCIT1_LOCUS30825</name>
</gene>
<feature type="region of interest" description="Disordered" evidence="9">
    <location>
        <begin position="36"/>
        <end position="203"/>
    </location>
</feature>
<comment type="caution">
    <text evidence="10">The sequence shown here is derived from an EMBL/GenBank/DDBJ whole genome shotgun (WGS) entry which is preliminary data.</text>
</comment>
<proteinExistence type="inferred from homology"/>
<dbReference type="GO" id="GO:0005634">
    <property type="term" value="C:nucleus"/>
    <property type="evidence" value="ECO:0007669"/>
    <property type="project" value="UniProtKB-SubCell"/>
</dbReference>
<keyword evidence="4" id="KW-0690">Ribosome biogenesis</keyword>
<evidence type="ECO:0000256" key="3">
    <source>
        <dbReference type="ARBA" id="ARBA00021438"/>
    </source>
</evidence>
<dbReference type="AlphaFoldDB" id="A0AAD2HRH4"/>
<evidence type="ECO:0000256" key="7">
    <source>
        <dbReference type="ARBA" id="ARBA00022884"/>
    </source>
</evidence>
<dbReference type="GO" id="GO:0003723">
    <property type="term" value="F:RNA binding"/>
    <property type="evidence" value="ECO:0007669"/>
    <property type="project" value="UniProtKB-KW"/>
</dbReference>
<evidence type="ECO:0000256" key="6">
    <source>
        <dbReference type="ARBA" id="ARBA00022553"/>
    </source>
</evidence>
<evidence type="ECO:0000256" key="4">
    <source>
        <dbReference type="ARBA" id="ARBA00022517"/>
    </source>
</evidence>
<evidence type="ECO:0000256" key="5">
    <source>
        <dbReference type="ARBA" id="ARBA00022552"/>
    </source>
</evidence>
<protein>
    <recommendedName>
        <fullName evidence="3">H/ACA ribonucleoprotein complex non-core subunit NAF1</fullName>
    </recommendedName>
</protein>
<dbReference type="GO" id="GO:0005732">
    <property type="term" value="C:sno(s)RNA-containing ribonucleoprotein complex"/>
    <property type="evidence" value="ECO:0007669"/>
    <property type="project" value="InterPro"/>
</dbReference>
<organism evidence="10 11">
    <name type="scientific">Mycena citricolor</name>
    <dbReference type="NCBI Taxonomy" id="2018698"/>
    <lineage>
        <taxon>Eukaryota</taxon>
        <taxon>Fungi</taxon>
        <taxon>Dikarya</taxon>
        <taxon>Basidiomycota</taxon>
        <taxon>Agaricomycotina</taxon>
        <taxon>Agaricomycetes</taxon>
        <taxon>Agaricomycetidae</taxon>
        <taxon>Agaricales</taxon>
        <taxon>Marasmiineae</taxon>
        <taxon>Mycenaceae</taxon>
        <taxon>Mycena</taxon>
    </lineage>
</organism>
<dbReference type="Pfam" id="PF04410">
    <property type="entry name" value="Gar1"/>
    <property type="match status" value="1"/>
</dbReference>
<feature type="compositionally biased region" description="Acidic residues" evidence="9">
    <location>
        <begin position="341"/>
        <end position="351"/>
    </location>
</feature>
<evidence type="ECO:0000256" key="9">
    <source>
        <dbReference type="SAM" id="MobiDB-lite"/>
    </source>
</evidence>
<evidence type="ECO:0000256" key="2">
    <source>
        <dbReference type="ARBA" id="ARBA00009801"/>
    </source>
</evidence>
<evidence type="ECO:0000313" key="11">
    <source>
        <dbReference type="Proteomes" id="UP001295794"/>
    </source>
</evidence>
<dbReference type="EMBL" id="CAVNYO010000440">
    <property type="protein sequence ID" value="CAK5280335.1"/>
    <property type="molecule type" value="Genomic_DNA"/>
</dbReference>
<dbReference type="SUPFAM" id="SSF50447">
    <property type="entry name" value="Translation proteins"/>
    <property type="match status" value="1"/>
</dbReference>
<feature type="compositionally biased region" description="Polar residues" evidence="9">
    <location>
        <begin position="531"/>
        <end position="546"/>
    </location>
</feature>
<keyword evidence="6" id="KW-0597">Phosphoprotein</keyword>
<feature type="region of interest" description="Disordered" evidence="9">
    <location>
        <begin position="357"/>
        <end position="386"/>
    </location>
</feature>
<evidence type="ECO:0000256" key="1">
    <source>
        <dbReference type="ARBA" id="ARBA00004123"/>
    </source>
</evidence>
<dbReference type="Proteomes" id="UP001295794">
    <property type="component" value="Unassembled WGS sequence"/>
</dbReference>
<dbReference type="InterPro" id="IPR009000">
    <property type="entry name" value="Transl_B-barrel_sf"/>
</dbReference>
<dbReference type="PANTHER" id="PTHR31633">
    <property type="entry name" value="H/ACA RIBONUCLEOPROTEIN COMPLEX NON-CORE SUBUNIT NAF1"/>
    <property type="match status" value="1"/>
</dbReference>
<feature type="compositionally biased region" description="Acidic residues" evidence="9">
    <location>
        <begin position="158"/>
        <end position="172"/>
    </location>
</feature>
<reference evidence="10" key="1">
    <citation type="submission" date="2023-11" db="EMBL/GenBank/DDBJ databases">
        <authorList>
            <person name="De Vega J J."/>
            <person name="De Vega J J."/>
        </authorList>
    </citation>
    <scope>NUCLEOTIDE SEQUENCE</scope>
</reference>
<dbReference type="InterPro" id="IPR038664">
    <property type="entry name" value="Gar1/Naf1_Cbf5-bd_sf"/>
</dbReference>
<dbReference type="InterPro" id="IPR007504">
    <property type="entry name" value="H/ACA_rnp_Gar1/Naf1"/>
</dbReference>
<feature type="compositionally biased region" description="Acidic residues" evidence="9">
    <location>
        <begin position="63"/>
        <end position="74"/>
    </location>
</feature>
<feature type="compositionally biased region" description="Low complexity" evidence="9">
    <location>
        <begin position="436"/>
        <end position="450"/>
    </location>
</feature>
<keyword evidence="8" id="KW-0539">Nucleus</keyword>
<feature type="compositionally biased region" description="Basic and acidic residues" evidence="9">
    <location>
        <begin position="78"/>
        <end position="88"/>
    </location>
</feature>
<evidence type="ECO:0000256" key="8">
    <source>
        <dbReference type="ARBA" id="ARBA00023242"/>
    </source>
</evidence>
<dbReference type="Gene3D" id="2.40.10.230">
    <property type="entry name" value="Probable tRNA pseudouridine synthase domain"/>
    <property type="match status" value="1"/>
</dbReference>
<dbReference type="PANTHER" id="PTHR31633:SF1">
    <property type="entry name" value="H_ACA RIBONUCLEOPROTEIN COMPLEX NON-CORE SUBUNIT NAF1"/>
    <property type="match status" value="1"/>
</dbReference>
<keyword evidence="7" id="KW-0694">RNA-binding</keyword>
<feature type="region of interest" description="Disordered" evidence="9">
    <location>
        <begin position="403"/>
        <end position="557"/>
    </location>
</feature>
<feature type="compositionally biased region" description="Basic residues" evidence="9">
    <location>
        <begin position="461"/>
        <end position="476"/>
    </location>
</feature>
<dbReference type="GO" id="GO:0006364">
    <property type="term" value="P:rRNA processing"/>
    <property type="evidence" value="ECO:0007669"/>
    <property type="project" value="UniProtKB-KW"/>
</dbReference>
<feature type="region of interest" description="Disordered" evidence="9">
    <location>
        <begin position="332"/>
        <end position="351"/>
    </location>
</feature>
<keyword evidence="11" id="KW-1185">Reference proteome</keyword>
<dbReference type="GO" id="GO:0000493">
    <property type="term" value="P:box H/ACA snoRNP assembly"/>
    <property type="evidence" value="ECO:0007669"/>
    <property type="project" value="InterPro"/>
</dbReference>
<name>A0AAD2HRH4_9AGAR</name>
<comment type="similarity">
    <text evidence="2">Belongs to the NAF1 family.</text>
</comment>
<feature type="compositionally biased region" description="Basic and acidic residues" evidence="9">
    <location>
        <begin position="486"/>
        <end position="502"/>
    </location>
</feature>
<feature type="compositionally biased region" description="Polar residues" evidence="9">
    <location>
        <begin position="93"/>
        <end position="120"/>
    </location>
</feature>
<keyword evidence="5" id="KW-0698">rRNA processing</keyword>
<dbReference type="InterPro" id="IPR040309">
    <property type="entry name" value="Naf1"/>
</dbReference>